<evidence type="ECO:0000259" key="7">
    <source>
        <dbReference type="PROSITE" id="PS50089"/>
    </source>
</evidence>
<dbReference type="Proteomes" id="UP001295684">
    <property type="component" value="Unassembled WGS sequence"/>
</dbReference>
<dbReference type="InterPro" id="IPR001841">
    <property type="entry name" value="Znf_RING"/>
</dbReference>
<protein>
    <recommendedName>
        <fullName evidence="7">RING-type domain-containing protein</fullName>
    </recommendedName>
</protein>
<dbReference type="Pfam" id="PF13445">
    <property type="entry name" value="zf-RING_UBOX"/>
    <property type="match status" value="1"/>
</dbReference>
<evidence type="ECO:0000256" key="3">
    <source>
        <dbReference type="ARBA" id="ARBA00022833"/>
    </source>
</evidence>
<dbReference type="InterPro" id="IPR015947">
    <property type="entry name" value="PUA-like_sf"/>
</dbReference>
<dbReference type="SUPFAM" id="SSF57850">
    <property type="entry name" value="RING/U-box"/>
    <property type="match status" value="1"/>
</dbReference>
<dbReference type="PROSITE" id="PS00518">
    <property type="entry name" value="ZF_RING_1"/>
    <property type="match status" value="1"/>
</dbReference>
<evidence type="ECO:0000256" key="4">
    <source>
        <dbReference type="PROSITE-ProRule" id="PRU00175"/>
    </source>
</evidence>
<keyword evidence="2 4" id="KW-0863">Zinc-finger</keyword>
<feature type="domain" description="RING-type" evidence="7">
    <location>
        <begin position="56"/>
        <end position="91"/>
    </location>
</feature>
<evidence type="ECO:0000313" key="9">
    <source>
        <dbReference type="Proteomes" id="UP001295684"/>
    </source>
</evidence>
<evidence type="ECO:0000256" key="2">
    <source>
        <dbReference type="ARBA" id="ARBA00022771"/>
    </source>
</evidence>
<keyword evidence="6" id="KW-0472">Membrane</keyword>
<evidence type="ECO:0000256" key="6">
    <source>
        <dbReference type="SAM" id="Phobius"/>
    </source>
</evidence>
<dbReference type="EMBL" id="CAMPGE010013121">
    <property type="protein sequence ID" value="CAI2371864.1"/>
    <property type="molecule type" value="Genomic_DNA"/>
</dbReference>
<comment type="caution">
    <text evidence="8">The sequence shown here is derived from an EMBL/GenBank/DDBJ whole genome shotgun (WGS) entry which is preliminary data.</text>
</comment>
<proteinExistence type="predicted"/>
<dbReference type="PROSITE" id="PS50089">
    <property type="entry name" value="ZF_RING_2"/>
    <property type="match status" value="1"/>
</dbReference>
<keyword evidence="6" id="KW-1133">Transmembrane helix</keyword>
<reference evidence="8" key="1">
    <citation type="submission" date="2023-07" db="EMBL/GenBank/DDBJ databases">
        <authorList>
            <consortium name="AG Swart"/>
            <person name="Singh M."/>
            <person name="Singh A."/>
            <person name="Seah K."/>
            <person name="Emmerich C."/>
        </authorList>
    </citation>
    <scope>NUCLEOTIDE SEQUENCE</scope>
    <source>
        <strain evidence="8">DP1</strain>
    </source>
</reference>
<dbReference type="GO" id="GO:0008270">
    <property type="term" value="F:zinc ion binding"/>
    <property type="evidence" value="ECO:0007669"/>
    <property type="project" value="UniProtKB-KW"/>
</dbReference>
<keyword evidence="3" id="KW-0862">Zinc</keyword>
<dbReference type="Gene3D" id="2.30.130.40">
    <property type="entry name" value="LON domain-like"/>
    <property type="match status" value="1"/>
</dbReference>
<feature type="region of interest" description="Disordered" evidence="5">
    <location>
        <begin position="1"/>
        <end position="23"/>
    </location>
</feature>
<dbReference type="InterPro" id="IPR013083">
    <property type="entry name" value="Znf_RING/FYVE/PHD"/>
</dbReference>
<dbReference type="InterPro" id="IPR027370">
    <property type="entry name" value="Znf-RING_euk"/>
</dbReference>
<dbReference type="SMART" id="SM00184">
    <property type="entry name" value="RING"/>
    <property type="match status" value="1"/>
</dbReference>
<gene>
    <name evidence="8" type="ORF">ECRASSUSDP1_LOCUS13189</name>
</gene>
<name>A0AAD1UN26_EUPCR</name>
<keyword evidence="6" id="KW-0812">Transmembrane</keyword>
<dbReference type="InterPro" id="IPR046336">
    <property type="entry name" value="Lon_prtase_N_sf"/>
</dbReference>
<dbReference type="SUPFAM" id="SSF88697">
    <property type="entry name" value="PUA domain-like"/>
    <property type="match status" value="1"/>
</dbReference>
<keyword evidence="9" id="KW-1185">Reference proteome</keyword>
<organism evidence="8 9">
    <name type="scientific">Euplotes crassus</name>
    <dbReference type="NCBI Taxonomy" id="5936"/>
    <lineage>
        <taxon>Eukaryota</taxon>
        <taxon>Sar</taxon>
        <taxon>Alveolata</taxon>
        <taxon>Ciliophora</taxon>
        <taxon>Intramacronucleata</taxon>
        <taxon>Spirotrichea</taxon>
        <taxon>Hypotrichia</taxon>
        <taxon>Euplotida</taxon>
        <taxon>Euplotidae</taxon>
        <taxon>Moneuplotes</taxon>
    </lineage>
</organism>
<feature type="transmembrane region" description="Helical" evidence="6">
    <location>
        <begin position="379"/>
        <end position="399"/>
    </location>
</feature>
<dbReference type="InterPro" id="IPR017907">
    <property type="entry name" value="Znf_RING_CS"/>
</dbReference>
<dbReference type="Gene3D" id="3.30.40.10">
    <property type="entry name" value="Zinc/RING finger domain, C3HC4 (zinc finger)"/>
    <property type="match status" value="1"/>
</dbReference>
<sequence>MEQKAEEMKAEENKAEENKAAEIRAGVDDTNFFKEEDEPAEFAEEKLEPVDDNLVCPICLDLLFEPVCTMCGHTFCKACLTEDFKKCPLCSEHCFMNDAKVNIALRNVIEKSFPKRVKKRQYYHDKRVKELEEELKEKDNFSEIPVFFIMGHVTPGSNDFLRIFEPRYHDMINLVLQRDRKFVIIRKRAEKLGYLVKIEEYRRVMDNRTIIKIKSLERFRAEDYFIPENRQEIYPEGQEKLWFARGAIIRDQFPEFEDAKERESYLRDLKRKANEVNRLVTENIEQRQSKISRRNIGWITIRYKFPSVVSCKNAEEYISRVGLTALNFFYYGESNTDKNNLIFNGTPKERIEFSLKKLKETAFKERMFWFEETVPRKKAWKGLIGLVLFIISLFLIKYLEGLRV</sequence>
<evidence type="ECO:0000256" key="1">
    <source>
        <dbReference type="ARBA" id="ARBA00022723"/>
    </source>
</evidence>
<keyword evidence="1" id="KW-0479">Metal-binding</keyword>
<accession>A0AAD1UN26</accession>
<evidence type="ECO:0000313" key="8">
    <source>
        <dbReference type="EMBL" id="CAI2371864.1"/>
    </source>
</evidence>
<evidence type="ECO:0000256" key="5">
    <source>
        <dbReference type="SAM" id="MobiDB-lite"/>
    </source>
</evidence>
<dbReference type="PANTHER" id="PTHR23327">
    <property type="entry name" value="RING FINGER PROTEIN 127"/>
    <property type="match status" value="1"/>
</dbReference>
<dbReference type="AlphaFoldDB" id="A0AAD1UN26"/>